<evidence type="ECO:0000256" key="1">
    <source>
        <dbReference type="SAM" id="SignalP"/>
    </source>
</evidence>
<dbReference type="AlphaFoldDB" id="A0A6T9Y0J5"/>
<evidence type="ECO:0000313" key="3">
    <source>
        <dbReference type="EMBL" id="CAB9493645.1"/>
    </source>
</evidence>
<dbReference type="InterPro" id="IPR008979">
    <property type="entry name" value="Galactose-bd-like_sf"/>
</dbReference>
<gene>
    <name evidence="3" type="ORF">ALFOR1_30569</name>
</gene>
<dbReference type="Proteomes" id="UP000509458">
    <property type="component" value="Chromosome"/>
</dbReference>
<dbReference type="SUPFAM" id="SSF49785">
    <property type="entry name" value="Galactose-binding domain-like"/>
    <property type="match status" value="1"/>
</dbReference>
<evidence type="ECO:0000259" key="2">
    <source>
        <dbReference type="Pfam" id="PF18559"/>
    </source>
</evidence>
<feature type="domain" description="ExoP galactose-binding-like" evidence="2">
    <location>
        <begin position="39"/>
        <end position="207"/>
    </location>
</feature>
<dbReference type="EMBL" id="LR812090">
    <property type="protein sequence ID" value="CAB9493645.1"/>
    <property type="molecule type" value="Genomic_DNA"/>
</dbReference>
<organism evidence="3 4">
    <name type="scientific">Alteromonas macleodii</name>
    <name type="common">Pseudoalteromonas macleodii</name>
    <dbReference type="NCBI Taxonomy" id="28108"/>
    <lineage>
        <taxon>Bacteria</taxon>
        <taxon>Pseudomonadati</taxon>
        <taxon>Pseudomonadota</taxon>
        <taxon>Gammaproteobacteria</taxon>
        <taxon>Alteromonadales</taxon>
        <taxon>Alteromonadaceae</taxon>
        <taxon>Alteromonas/Salinimonas group</taxon>
        <taxon>Alteromonas</taxon>
    </lineage>
</organism>
<dbReference type="Pfam" id="PF18559">
    <property type="entry name" value="Exop_C"/>
    <property type="match status" value="1"/>
</dbReference>
<reference evidence="3 4" key="1">
    <citation type="submission" date="2020-06" db="EMBL/GenBank/DDBJ databases">
        <authorList>
            <person name="Duchaud E."/>
        </authorList>
    </citation>
    <scope>NUCLEOTIDE SEQUENCE [LARGE SCALE GENOMIC DNA]</scope>
    <source>
        <strain evidence="3">Alteromonas fortis</strain>
    </source>
</reference>
<keyword evidence="1" id="KW-0732">Signal</keyword>
<sequence length="216" mass="23977">MLTRWCSLVVVLLVSNSAFGKQNETDANIHYFHEGLVISPWELSLNYGKNSIDENGYASTVRNSLVLRAVEGKNGNDAIQLKWKPKDIKTEWGGIDKNILTATLTNTGGFIDLSSVKENAAIALDIMVLSPPKELVDWTIESEWNWKQRASFPLKNVLKKLPKKEWITVPIPLKCFDGGSVNFSKITSIMQLSTEGKMEIVLGDIRLSALPEGIGC</sequence>
<dbReference type="RefSeq" id="WP_179983150.1">
    <property type="nucleotide sequence ID" value="NZ_LR812090.1"/>
</dbReference>
<feature type="chain" id="PRO_5029600963" description="ExoP galactose-binding-like domain-containing protein" evidence="1">
    <location>
        <begin position="21"/>
        <end position="216"/>
    </location>
</feature>
<protein>
    <recommendedName>
        <fullName evidence="2">ExoP galactose-binding-like domain-containing protein</fullName>
    </recommendedName>
</protein>
<accession>A0A6T9Y0J5</accession>
<dbReference type="Gene3D" id="2.60.120.430">
    <property type="entry name" value="Galactose-binding lectin"/>
    <property type="match status" value="1"/>
</dbReference>
<dbReference type="InterPro" id="IPR041443">
    <property type="entry name" value="Exop_C"/>
</dbReference>
<name>A0A6T9Y0J5_ALTMA</name>
<feature type="signal peptide" evidence="1">
    <location>
        <begin position="1"/>
        <end position="20"/>
    </location>
</feature>
<proteinExistence type="predicted"/>
<evidence type="ECO:0000313" key="4">
    <source>
        <dbReference type="Proteomes" id="UP000509458"/>
    </source>
</evidence>